<name>A0A0N9NDM9_9ACTN</name>
<dbReference type="Proteomes" id="UP000063789">
    <property type="component" value="Chromosome"/>
</dbReference>
<organism evidence="1 2">
    <name type="scientific">Gordonia phthalatica</name>
    <dbReference type="NCBI Taxonomy" id="1136941"/>
    <lineage>
        <taxon>Bacteria</taxon>
        <taxon>Bacillati</taxon>
        <taxon>Actinomycetota</taxon>
        <taxon>Actinomycetes</taxon>
        <taxon>Mycobacteriales</taxon>
        <taxon>Gordoniaceae</taxon>
        <taxon>Gordonia</taxon>
    </lineage>
</organism>
<dbReference type="KEGG" id="goq:ACH46_03020"/>
<reference evidence="1 2" key="2">
    <citation type="journal article" date="2017" name="Int. J. Syst. Evol. Microbiol.">
        <title>Gordonia phthalatica sp. nov., a di-n-butyl phthalate-degrading bacterium isolated from activated sludge.</title>
        <authorList>
            <person name="Jin D."/>
            <person name="Kong X."/>
            <person name="Jia M."/>
            <person name="Yu X."/>
            <person name="Wang X."/>
            <person name="Zhuang X."/>
            <person name="Deng Y."/>
            <person name="Bai Z."/>
        </authorList>
    </citation>
    <scope>NUCLEOTIDE SEQUENCE [LARGE SCALE GENOMIC DNA]</scope>
    <source>
        <strain evidence="1 2">QH-11</strain>
    </source>
</reference>
<evidence type="ECO:0000313" key="1">
    <source>
        <dbReference type="EMBL" id="ALG83661.1"/>
    </source>
</evidence>
<dbReference type="PATRIC" id="fig|1136941.3.peg.609"/>
<sequence>MRKDHDLSEAVYIVDRVVTAPGAGREFVRRYRNEYVPAAARRGLVLDSVLVSPPLWLDHDVNTVTAVLAVADVDAWWAAALAARHDPDPSAWWSEVAPLIESRSRTSAARDLNLAALADV</sequence>
<reference evidence="2" key="1">
    <citation type="submission" date="2015-06" db="EMBL/GenBank/DDBJ databases">
        <title>Complete genome sequence and metabolic analysis of phthalate degradation pathway in Gordonia sp. QH-11.</title>
        <authorList>
            <person name="Jin D."/>
            <person name="Kong X."/>
            <person name="Bai Z."/>
        </authorList>
    </citation>
    <scope>NUCLEOTIDE SEQUENCE [LARGE SCALE GENOMIC DNA]</scope>
    <source>
        <strain evidence="2">QH-11</strain>
    </source>
</reference>
<keyword evidence="2" id="KW-1185">Reference proteome</keyword>
<dbReference type="Gene3D" id="3.30.70.100">
    <property type="match status" value="1"/>
</dbReference>
<dbReference type="AlphaFoldDB" id="A0A0N9NDM9"/>
<evidence type="ECO:0008006" key="3">
    <source>
        <dbReference type="Google" id="ProtNLM"/>
    </source>
</evidence>
<dbReference type="EMBL" id="CP011853">
    <property type="protein sequence ID" value="ALG83661.1"/>
    <property type="molecule type" value="Genomic_DNA"/>
</dbReference>
<accession>A0A0N9NDM9</accession>
<gene>
    <name evidence="1" type="ORF">ACH46_03020</name>
</gene>
<evidence type="ECO:0000313" key="2">
    <source>
        <dbReference type="Proteomes" id="UP000063789"/>
    </source>
</evidence>
<dbReference type="STRING" id="1136941.ACH46_03020"/>
<proteinExistence type="predicted"/>
<protein>
    <recommendedName>
        <fullName evidence="3">NIPSNAP domain-containing protein</fullName>
    </recommendedName>
</protein>